<feature type="compositionally biased region" description="Polar residues" evidence="1">
    <location>
        <begin position="70"/>
        <end position="90"/>
    </location>
</feature>
<evidence type="ECO:0000256" key="1">
    <source>
        <dbReference type="SAM" id="MobiDB-lite"/>
    </source>
</evidence>
<name>A0A6A5SIM8_9PLEO</name>
<organism evidence="2 3">
    <name type="scientific">Clathrospora elynae</name>
    <dbReference type="NCBI Taxonomy" id="706981"/>
    <lineage>
        <taxon>Eukaryota</taxon>
        <taxon>Fungi</taxon>
        <taxon>Dikarya</taxon>
        <taxon>Ascomycota</taxon>
        <taxon>Pezizomycotina</taxon>
        <taxon>Dothideomycetes</taxon>
        <taxon>Pleosporomycetidae</taxon>
        <taxon>Pleosporales</taxon>
        <taxon>Diademaceae</taxon>
        <taxon>Clathrospora</taxon>
    </lineage>
</organism>
<feature type="region of interest" description="Disordered" evidence="1">
    <location>
        <begin position="171"/>
        <end position="219"/>
    </location>
</feature>
<sequence length="424" mass="47519">MSQPSTPFKDAAADPFLPSVEHEQQLSQADFKELSGSNTSHRPVFLSNESELLHELDFIYDNASLAHIDSSNPSTNSTPEFSSYSFNQHSPAYPNPGPNSPHPYALDLQQNYQKTAPQQALSHRPLPTRSHTNNFFPHSAQPPQTYGRRRSLSYGDVDRVAAANAIPNPTFIRLQAPRSRSITPEEKRRSGPYPQHGRSASQGPGPRGRPMKPTSTPYAVHGSLLVGGMLPTPIGTPLNEMMQMEDLHYCCAANFTRQENGLSLTGYAEMPMIRHMMRPEEIAHSMQIIEIGAMVVSNTKAPRSKLDSSSDEQTPKDALTRTMKKLEDIKRYLENMEGDNAEALSGCKKIRDALTEMWEDMRVKQTGEISMRDEVMEEDWDAPSKVFEERDCDMFGGGMWEGDNELTAMLMKENGRIDEEVDEE</sequence>
<dbReference type="EMBL" id="ML976076">
    <property type="protein sequence ID" value="KAF1939712.1"/>
    <property type="molecule type" value="Genomic_DNA"/>
</dbReference>
<proteinExistence type="predicted"/>
<feature type="region of interest" description="Disordered" evidence="1">
    <location>
        <begin position="23"/>
        <end position="42"/>
    </location>
</feature>
<dbReference type="OrthoDB" id="3794317at2759"/>
<feature type="compositionally biased region" description="Polar residues" evidence="1">
    <location>
        <begin position="129"/>
        <end position="144"/>
    </location>
</feature>
<gene>
    <name evidence="2" type="ORF">EJ02DRAFT_456712</name>
</gene>
<evidence type="ECO:0000313" key="2">
    <source>
        <dbReference type="EMBL" id="KAF1939712.1"/>
    </source>
</evidence>
<feature type="compositionally biased region" description="Polar residues" evidence="1">
    <location>
        <begin position="108"/>
        <end position="121"/>
    </location>
</feature>
<dbReference type="AlphaFoldDB" id="A0A6A5SIM8"/>
<dbReference type="Proteomes" id="UP000800038">
    <property type="component" value="Unassembled WGS sequence"/>
</dbReference>
<evidence type="ECO:0000313" key="3">
    <source>
        <dbReference type="Proteomes" id="UP000800038"/>
    </source>
</evidence>
<keyword evidence="3" id="KW-1185">Reference proteome</keyword>
<accession>A0A6A5SIM8</accession>
<reference evidence="2" key="1">
    <citation type="journal article" date="2020" name="Stud. Mycol.">
        <title>101 Dothideomycetes genomes: a test case for predicting lifestyles and emergence of pathogens.</title>
        <authorList>
            <person name="Haridas S."/>
            <person name="Albert R."/>
            <person name="Binder M."/>
            <person name="Bloem J."/>
            <person name="Labutti K."/>
            <person name="Salamov A."/>
            <person name="Andreopoulos B."/>
            <person name="Baker S."/>
            <person name="Barry K."/>
            <person name="Bills G."/>
            <person name="Bluhm B."/>
            <person name="Cannon C."/>
            <person name="Castanera R."/>
            <person name="Culley D."/>
            <person name="Daum C."/>
            <person name="Ezra D."/>
            <person name="Gonzalez J."/>
            <person name="Henrissat B."/>
            <person name="Kuo A."/>
            <person name="Liang C."/>
            <person name="Lipzen A."/>
            <person name="Lutzoni F."/>
            <person name="Magnuson J."/>
            <person name="Mondo S."/>
            <person name="Nolan M."/>
            <person name="Ohm R."/>
            <person name="Pangilinan J."/>
            <person name="Park H.-J."/>
            <person name="Ramirez L."/>
            <person name="Alfaro M."/>
            <person name="Sun H."/>
            <person name="Tritt A."/>
            <person name="Yoshinaga Y."/>
            <person name="Zwiers L.-H."/>
            <person name="Turgeon B."/>
            <person name="Goodwin S."/>
            <person name="Spatafora J."/>
            <person name="Crous P."/>
            <person name="Grigoriev I."/>
        </authorList>
    </citation>
    <scope>NUCLEOTIDE SEQUENCE</scope>
    <source>
        <strain evidence="2">CBS 161.51</strain>
    </source>
</reference>
<protein>
    <submittedName>
        <fullName evidence="2">Uncharacterized protein</fullName>
    </submittedName>
</protein>
<feature type="region of interest" description="Disordered" evidence="1">
    <location>
        <begin position="70"/>
        <end position="150"/>
    </location>
</feature>